<sequence>MLTRDLGIDLGTANTQMCSKKGGIVIDEPSVVAVDVKTKRVLAVGNVAKSMIGRTPGSIVAVHPLKNGVIADFDMTTDMLRDFMGRSARHLLFTKTRIVISVPSGVTEVERKAVEDAARNAGAQEVELIEKAMAAAIGAGLPTNEPTGTMVADIGAGTTDIAVISLGGIAASRCVKTAGDAFDEAIVNYMKKNYDILIGDRTAEDIKLKIGSVYEYGGEGAMEVRGRSLNDGLPTSVEITSEEIRDVLLEPATIITDAIRETLEVTLPELAADIIDRGIYLTGGSSQLRGIDQLIAERAHIAVHIAENPTKCVALGTSIKLRKIR</sequence>
<feature type="binding site" evidence="6">
    <location>
        <begin position="156"/>
        <end position="158"/>
    </location>
    <ligand>
        <name>ATP</name>
        <dbReference type="ChEBI" id="CHEBI:30616"/>
    </ligand>
</feature>
<dbReference type="Pfam" id="PF06723">
    <property type="entry name" value="MreB_Mbl"/>
    <property type="match status" value="1"/>
</dbReference>
<feature type="binding site" evidence="6">
    <location>
        <begin position="12"/>
        <end position="14"/>
    </location>
    <ligand>
        <name>ATP</name>
        <dbReference type="ChEBI" id="CHEBI:30616"/>
    </ligand>
</feature>
<comment type="caution">
    <text evidence="6">Lacks conserved residue(s) required for the propagation of feature annotation.</text>
</comment>
<accession>A0A9D1MUJ0</accession>
<dbReference type="NCBIfam" id="TIGR00904">
    <property type="entry name" value="mreB"/>
    <property type="match status" value="1"/>
</dbReference>
<dbReference type="HAMAP" id="MF_02207">
    <property type="entry name" value="MreB"/>
    <property type="match status" value="1"/>
</dbReference>
<reference evidence="7" key="2">
    <citation type="journal article" date="2021" name="PeerJ">
        <title>Extensive microbial diversity within the chicken gut microbiome revealed by metagenomics and culture.</title>
        <authorList>
            <person name="Gilroy R."/>
            <person name="Ravi A."/>
            <person name="Getino M."/>
            <person name="Pursley I."/>
            <person name="Horton D.L."/>
            <person name="Alikhan N.F."/>
            <person name="Baker D."/>
            <person name="Gharbi K."/>
            <person name="Hall N."/>
            <person name="Watson M."/>
            <person name="Adriaenssens E.M."/>
            <person name="Foster-Nyarko E."/>
            <person name="Jarju S."/>
            <person name="Secka A."/>
            <person name="Antonio M."/>
            <person name="Oren A."/>
            <person name="Chaudhuri R.R."/>
            <person name="La Ragione R."/>
            <person name="Hildebrand F."/>
            <person name="Pallen M.J."/>
        </authorList>
    </citation>
    <scope>NUCLEOTIDE SEQUENCE</scope>
    <source>
        <strain evidence="7">CHK176-6737</strain>
    </source>
</reference>
<evidence type="ECO:0000256" key="5">
    <source>
        <dbReference type="ARBA" id="ARBA00023458"/>
    </source>
</evidence>
<dbReference type="GO" id="GO:0005737">
    <property type="term" value="C:cytoplasm"/>
    <property type="evidence" value="ECO:0007669"/>
    <property type="project" value="UniProtKB-SubCell"/>
</dbReference>
<feature type="binding site" evidence="6">
    <location>
        <begin position="204"/>
        <end position="207"/>
    </location>
    <ligand>
        <name>ATP</name>
        <dbReference type="ChEBI" id="CHEBI:30616"/>
    </ligand>
</feature>
<keyword evidence="2 6" id="KW-0547">Nucleotide-binding</keyword>
<proteinExistence type="inferred from homology"/>
<evidence type="ECO:0000256" key="2">
    <source>
        <dbReference type="ARBA" id="ARBA00022741"/>
    </source>
</evidence>
<gene>
    <name evidence="6" type="primary">mreB</name>
    <name evidence="7" type="ORF">IAD23_03810</name>
</gene>
<comment type="function">
    <text evidence="6">Forms membrane-associated dynamic filaments that are essential for cell shape determination. Acts by regulating cell wall synthesis and cell elongation, and thus cell shape. A feedback loop between cell geometry and MreB localization may maintain elongated cell shape by targeting cell wall growth to regions of negative cell wall curvature.</text>
</comment>
<keyword evidence="1 6" id="KW-0963">Cytoplasm</keyword>
<keyword evidence="4 6" id="KW-0133">Cell shape</keyword>
<evidence type="ECO:0000256" key="3">
    <source>
        <dbReference type="ARBA" id="ARBA00022840"/>
    </source>
</evidence>
<comment type="subunit">
    <text evidence="6">Forms polymers.</text>
</comment>
<evidence type="ECO:0000313" key="8">
    <source>
        <dbReference type="Proteomes" id="UP000824125"/>
    </source>
</evidence>
<reference evidence="7" key="1">
    <citation type="submission" date="2020-10" db="EMBL/GenBank/DDBJ databases">
        <authorList>
            <person name="Gilroy R."/>
        </authorList>
    </citation>
    <scope>NUCLEOTIDE SEQUENCE</scope>
    <source>
        <strain evidence="7">CHK176-6737</strain>
    </source>
</reference>
<comment type="caution">
    <text evidence="7">The sequence shown here is derived from an EMBL/GenBank/DDBJ whole genome shotgun (WGS) entry which is preliminary data.</text>
</comment>
<dbReference type="CDD" id="cd10225">
    <property type="entry name" value="ASKHA_NBD_MreB-like"/>
    <property type="match status" value="1"/>
</dbReference>
<dbReference type="GO" id="GO:0000902">
    <property type="term" value="P:cell morphogenesis"/>
    <property type="evidence" value="ECO:0007669"/>
    <property type="project" value="InterPro"/>
</dbReference>
<keyword evidence="3 6" id="KW-0067">ATP-binding</keyword>
<dbReference type="EMBL" id="DVNM01000020">
    <property type="protein sequence ID" value="HIU69061.1"/>
    <property type="molecule type" value="Genomic_DNA"/>
</dbReference>
<dbReference type="InterPro" id="IPR043129">
    <property type="entry name" value="ATPase_NBD"/>
</dbReference>
<dbReference type="SUPFAM" id="SSF53067">
    <property type="entry name" value="Actin-like ATPase domain"/>
    <property type="match status" value="2"/>
</dbReference>
<organism evidence="7 8">
    <name type="scientific">Candidatus Scybalenecus merdavium</name>
    <dbReference type="NCBI Taxonomy" id="2840939"/>
    <lineage>
        <taxon>Bacteria</taxon>
        <taxon>Bacillati</taxon>
        <taxon>Bacillota</taxon>
        <taxon>Clostridia</taxon>
        <taxon>Eubacteriales</taxon>
        <taxon>Oscillospiraceae</taxon>
        <taxon>Oscillospiraceae incertae sedis</taxon>
        <taxon>Candidatus Scybalenecus</taxon>
    </lineage>
</organism>
<dbReference type="PANTHER" id="PTHR42749:SF1">
    <property type="entry name" value="CELL SHAPE-DETERMINING PROTEIN MREB"/>
    <property type="match status" value="1"/>
</dbReference>
<evidence type="ECO:0000256" key="6">
    <source>
        <dbReference type="HAMAP-Rule" id="MF_02207"/>
    </source>
</evidence>
<comment type="subcellular location">
    <subcellularLocation>
        <location evidence="6">Cytoplasm</location>
    </subcellularLocation>
    <text evidence="6">Membrane-associated.</text>
</comment>
<evidence type="ECO:0000256" key="4">
    <source>
        <dbReference type="ARBA" id="ARBA00022960"/>
    </source>
</evidence>
<comment type="similarity">
    <text evidence="5 6">Belongs to the FtsA/MreB family.</text>
</comment>
<name>A0A9D1MUJ0_9FIRM</name>
<dbReference type="InterPro" id="IPR056546">
    <property type="entry name" value="MreB_MamK-like"/>
</dbReference>
<dbReference type="Proteomes" id="UP000824125">
    <property type="component" value="Unassembled WGS sequence"/>
</dbReference>
<dbReference type="InterPro" id="IPR004753">
    <property type="entry name" value="MreB"/>
</dbReference>
<evidence type="ECO:0000256" key="1">
    <source>
        <dbReference type="ARBA" id="ARBA00022490"/>
    </source>
</evidence>
<dbReference type="GO" id="GO:0008360">
    <property type="term" value="P:regulation of cell shape"/>
    <property type="evidence" value="ECO:0007669"/>
    <property type="project" value="UniProtKB-UniRule"/>
</dbReference>
<dbReference type="GO" id="GO:0005524">
    <property type="term" value="F:ATP binding"/>
    <property type="evidence" value="ECO:0007669"/>
    <property type="project" value="UniProtKB-KW"/>
</dbReference>
<dbReference type="PANTHER" id="PTHR42749">
    <property type="entry name" value="CELL SHAPE-DETERMINING PROTEIN MREB"/>
    <property type="match status" value="1"/>
</dbReference>
<dbReference type="PRINTS" id="PR01652">
    <property type="entry name" value="SHAPEPROTEIN"/>
</dbReference>
<dbReference type="Gene3D" id="3.30.420.40">
    <property type="match status" value="3"/>
</dbReference>
<dbReference type="NCBIfam" id="NF010539">
    <property type="entry name" value="PRK13927.1"/>
    <property type="match status" value="1"/>
</dbReference>
<protein>
    <recommendedName>
        <fullName evidence="6">Cell shape-determining protein MreB</fullName>
    </recommendedName>
</protein>
<dbReference type="AlphaFoldDB" id="A0A9D1MUJ0"/>
<evidence type="ECO:0000313" key="7">
    <source>
        <dbReference type="EMBL" id="HIU69061.1"/>
    </source>
</evidence>